<keyword evidence="7" id="KW-1185">Reference proteome</keyword>
<dbReference type="SMART" id="SM00827">
    <property type="entry name" value="PKS_AT"/>
    <property type="match status" value="1"/>
</dbReference>
<accession>A0ABQ2K692</accession>
<evidence type="ECO:0000256" key="3">
    <source>
        <dbReference type="ARBA" id="ARBA00023315"/>
    </source>
</evidence>
<evidence type="ECO:0000256" key="4">
    <source>
        <dbReference type="ARBA" id="ARBA00048462"/>
    </source>
</evidence>
<name>A0ABQ2K692_9NOCA</name>
<proteinExistence type="predicted"/>
<feature type="domain" description="Malonyl-CoA:ACP transacylase (MAT)" evidence="5">
    <location>
        <begin position="20"/>
        <end position="293"/>
    </location>
</feature>
<comment type="caution">
    <text evidence="6">The sequence shown here is derived from an EMBL/GenBank/DDBJ whole genome shotgun (WGS) entry which is preliminary data.</text>
</comment>
<reference evidence="7" key="1">
    <citation type="journal article" date="2019" name="Int. J. Syst. Evol. Microbiol.">
        <title>The Global Catalogue of Microorganisms (GCM) 10K type strain sequencing project: providing services to taxonomists for standard genome sequencing and annotation.</title>
        <authorList>
            <consortium name="The Broad Institute Genomics Platform"/>
            <consortium name="The Broad Institute Genome Sequencing Center for Infectious Disease"/>
            <person name="Wu L."/>
            <person name="Ma J."/>
        </authorList>
    </citation>
    <scope>NUCLEOTIDE SEQUENCE [LARGE SCALE GENOMIC DNA]</scope>
    <source>
        <strain evidence="7">CGMCC 4.7329</strain>
    </source>
</reference>
<organism evidence="6 7">
    <name type="scientific">Nocardia rhizosphaerihabitans</name>
    <dbReference type="NCBI Taxonomy" id="1691570"/>
    <lineage>
        <taxon>Bacteria</taxon>
        <taxon>Bacillati</taxon>
        <taxon>Actinomycetota</taxon>
        <taxon>Actinomycetes</taxon>
        <taxon>Mycobacteriales</taxon>
        <taxon>Nocardiaceae</taxon>
        <taxon>Nocardia</taxon>
    </lineage>
</organism>
<dbReference type="PANTHER" id="PTHR42681:SF1">
    <property type="entry name" value="MALONYL-COA-ACYL CARRIER PROTEIN TRANSACYLASE, MITOCHONDRIAL"/>
    <property type="match status" value="1"/>
</dbReference>
<dbReference type="InterPro" id="IPR050858">
    <property type="entry name" value="Mal-CoA-ACP_Trans/PKS_FabD"/>
</dbReference>
<dbReference type="RefSeq" id="WP_189024677.1">
    <property type="nucleotide sequence ID" value="NZ_BMNE01000001.1"/>
</dbReference>
<keyword evidence="3" id="KW-0012">Acyltransferase</keyword>
<evidence type="ECO:0000256" key="1">
    <source>
        <dbReference type="ARBA" id="ARBA00013258"/>
    </source>
</evidence>
<dbReference type="Proteomes" id="UP000658127">
    <property type="component" value="Unassembled WGS sequence"/>
</dbReference>
<dbReference type="InterPro" id="IPR016035">
    <property type="entry name" value="Acyl_Trfase/lysoPLipase"/>
</dbReference>
<sequence>MKLAYLVGGQVVLDPAVVDAFCARYPAVYRAFEHAAQRTGLPLAQLLAGRSSDDDEPQEGDSLGAVGQAALVIGLSDSLTALGVGPHAVGGVSLGALTSSCLAGAIDRGDLFDMLHHQRLVPPLPATARKQGMAVAVVPAHMDPSQFYGEDRDGVYLAVDHGPVFGGERHVLVVGGYVDALQELIATAPSEVVRLIPAYSGAFHTPLQQHTNEFMKQFVAGIPFLDPEVPICSPVRAGALRTADEVRKLFAENYVTPIGIKPLADELAVRGTEVAVELGPGFPQGVSMGSMRQIRITHPDDLEKAV</sequence>
<dbReference type="SUPFAM" id="SSF52151">
    <property type="entry name" value="FabD/lysophospholipase-like"/>
    <property type="match status" value="1"/>
</dbReference>
<evidence type="ECO:0000259" key="5">
    <source>
        <dbReference type="SMART" id="SM00827"/>
    </source>
</evidence>
<dbReference type="InterPro" id="IPR001227">
    <property type="entry name" value="Ac_transferase_dom_sf"/>
</dbReference>
<keyword evidence="2" id="KW-0808">Transferase</keyword>
<dbReference type="EMBL" id="BMNE01000001">
    <property type="protein sequence ID" value="GGN71991.1"/>
    <property type="molecule type" value="Genomic_DNA"/>
</dbReference>
<dbReference type="Gene3D" id="3.30.70.250">
    <property type="entry name" value="Malonyl-CoA ACP transacylase, ACP-binding"/>
    <property type="match status" value="1"/>
</dbReference>
<dbReference type="EC" id="2.3.1.39" evidence="1"/>
<dbReference type="Gene3D" id="3.40.366.10">
    <property type="entry name" value="Malonyl-Coenzyme A Acyl Carrier Protein, domain 2"/>
    <property type="match status" value="1"/>
</dbReference>
<comment type="catalytic activity">
    <reaction evidence="4">
        <text>holo-[ACP] + malonyl-CoA = malonyl-[ACP] + CoA</text>
        <dbReference type="Rhea" id="RHEA:41792"/>
        <dbReference type="Rhea" id="RHEA-COMP:9623"/>
        <dbReference type="Rhea" id="RHEA-COMP:9685"/>
        <dbReference type="ChEBI" id="CHEBI:57287"/>
        <dbReference type="ChEBI" id="CHEBI:57384"/>
        <dbReference type="ChEBI" id="CHEBI:64479"/>
        <dbReference type="ChEBI" id="CHEBI:78449"/>
        <dbReference type="EC" id="2.3.1.39"/>
    </reaction>
</comment>
<evidence type="ECO:0000256" key="2">
    <source>
        <dbReference type="ARBA" id="ARBA00022679"/>
    </source>
</evidence>
<evidence type="ECO:0000313" key="7">
    <source>
        <dbReference type="Proteomes" id="UP000658127"/>
    </source>
</evidence>
<dbReference type="InterPro" id="IPR014043">
    <property type="entry name" value="Acyl_transferase_dom"/>
</dbReference>
<protein>
    <recommendedName>
        <fullName evidence="1">[acyl-carrier-protein] S-malonyltransferase</fullName>
        <ecNumber evidence="1">2.3.1.39</ecNumber>
    </recommendedName>
</protein>
<evidence type="ECO:0000313" key="6">
    <source>
        <dbReference type="EMBL" id="GGN71991.1"/>
    </source>
</evidence>
<gene>
    <name evidence="6" type="primary">fabD</name>
    <name evidence="6" type="ORF">GCM10011610_12860</name>
</gene>
<dbReference type="PANTHER" id="PTHR42681">
    <property type="entry name" value="MALONYL-COA-ACYL CARRIER PROTEIN TRANSACYLASE, MITOCHONDRIAL"/>
    <property type="match status" value="1"/>
</dbReference>